<dbReference type="EMBL" id="JAHFZB010000046">
    <property type="protein sequence ID" value="KAK6467950.1"/>
    <property type="molecule type" value="Genomic_DNA"/>
</dbReference>
<dbReference type="SMART" id="SM00409">
    <property type="entry name" value="IG"/>
    <property type="match status" value="1"/>
</dbReference>
<feature type="domain" description="Ig-like" evidence="2">
    <location>
        <begin position="37"/>
        <end position="150"/>
    </location>
</feature>
<dbReference type="SUPFAM" id="SSF48726">
    <property type="entry name" value="Immunoglobulin"/>
    <property type="match status" value="1"/>
</dbReference>
<comment type="caution">
    <text evidence="3">The sequence shown here is derived from an EMBL/GenBank/DDBJ whole genome shotgun (WGS) entry which is preliminary data.</text>
</comment>
<sequence length="178" mass="20107">MRPRPSCDFGDVKHSTQSLGMGFLYWPQMYTKMKTAPQYRTVIALLLLSVFEGSAAADRTWEATVGEDARLECENPYKNDPSLIVTWKVNGTQIFYKDRKSRTAVSRYDLAFDPGKVYLVIKKVLKQDAGTYICEVFDKEDFKTVSVELSVKDAAVILKYSLAGVLLGILLHILLLEL</sequence>
<dbReference type="PROSITE" id="PS50835">
    <property type="entry name" value="IG_LIKE"/>
    <property type="match status" value="1"/>
</dbReference>
<accession>A0ABR0Y6T5</accession>
<dbReference type="Proteomes" id="UP001369086">
    <property type="component" value="Unassembled WGS sequence"/>
</dbReference>
<dbReference type="Pfam" id="PF07679">
    <property type="entry name" value="I-set"/>
    <property type="match status" value="1"/>
</dbReference>
<dbReference type="PANTHER" id="PTHR11422:SF10">
    <property type="entry name" value="IG-LIKE DOMAIN-CONTAINING PROTEIN"/>
    <property type="match status" value="1"/>
</dbReference>
<dbReference type="InterPro" id="IPR003599">
    <property type="entry name" value="Ig_sub"/>
</dbReference>
<evidence type="ECO:0000259" key="2">
    <source>
        <dbReference type="PROSITE" id="PS50835"/>
    </source>
</evidence>
<organism evidence="3 4">
    <name type="scientific">Huso huso</name>
    <name type="common">Beluga</name>
    <name type="synonym">Acipenser huso</name>
    <dbReference type="NCBI Taxonomy" id="61971"/>
    <lineage>
        <taxon>Eukaryota</taxon>
        <taxon>Metazoa</taxon>
        <taxon>Chordata</taxon>
        <taxon>Craniata</taxon>
        <taxon>Vertebrata</taxon>
        <taxon>Euteleostomi</taxon>
        <taxon>Actinopterygii</taxon>
        <taxon>Chondrostei</taxon>
        <taxon>Acipenseriformes</taxon>
        <taxon>Acipenseridae</taxon>
        <taxon>Huso</taxon>
    </lineage>
</organism>
<reference evidence="3 4" key="1">
    <citation type="submission" date="2021-05" db="EMBL/GenBank/DDBJ databases">
        <authorList>
            <person name="Zahm M."/>
            <person name="Klopp C."/>
            <person name="Cabau C."/>
            <person name="Kuhl H."/>
            <person name="Suciu R."/>
            <person name="Ciorpac M."/>
            <person name="Holostenco D."/>
            <person name="Gessner J."/>
            <person name="Wuertz S."/>
            <person name="Hohne C."/>
            <person name="Stock M."/>
            <person name="Gislard M."/>
            <person name="Lluch J."/>
            <person name="Milhes M."/>
            <person name="Lampietro C."/>
            <person name="Lopez Roques C."/>
            <person name="Donnadieu C."/>
            <person name="Du K."/>
            <person name="Schartl M."/>
            <person name="Guiguen Y."/>
        </authorList>
    </citation>
    <scope>NUCLEOTIDE SEQUENCE [LARGE SCALE GENOMIC DNA]</scope>
    <source>
        <strain evidence="3">Hh-F2</strain>
        <tissue evidence="3">Blood</tissue>
    </source>
</reference>
<dbReference type="InterPro" id="IPR013098">
    <property type="entry name" value="Ig_I-set"/>
</dbReference>
<dbReference type="Gene3D" id="2.60.40.10">
    <property type="entry name" value="Immunoglobulins"/>
    <property type="match status" value="1"/>
</dbReference>
<gene>
    <name evidence="3" type="ORF">HHUSO_G34279</name>
</gene>
<dbReference type="InterPro" id="IPR007110">
    <property type="entry name" value="Ig-like_dom"/>
</dbReference>
<name>A0ABR0Y6T5_HUSHU</name>
<dbReference type="InterPro" id="IPR013783">
    <property type="entry name" value="Ig-like_fold"/>
</dbReference>
<feature type="transmembrane region" description="Helical" evidence="1">
    <location>
        <begin position="157"/>
        <end position="176"/>
    </location>
</feature>
<keyword evidence="1" id="KW-0812">Transmembrane</keyword>
<keyword evidence="1" id="KW-0472">Membrane</keyword>
<protein>
    <recommendedName>
        <fullName evidence="2">Ig-like domain-containing protein</fullName>
    </recommendedName>
</protein>
<evidence type="ECO:0000313" key="3">
    <source>
        <dbReference type="EMBL" id="KAK6467950.1"/>
    </source>
</evidence>
<proteinExistence type="predicted"/>
<evidence type="ECO:0000256" key="1">
    <source>
        <dbReference type="SAM" id="Phobius"/>
    </source>
</evidence>
<dbReference type="PANTHER" id="PTHR11422">
    <property type="entry name" value="T-CELL SURFACE GLYCOPROTEIN CD4"/>
    <property type="match status" value="1"/>
</dbReference>
<evidence type="ECO:0000313" key="4">
    <source>
        <dbReference type="Proteomes" id="UP001369086"/>
    </source>
</evidence>
<keyword evidence="1" id="KW-1133">Transmembrane helix</keyword>
<dbReference type="CDD" id="cd00096">
    <property type="entry name" value="Ig"/>
    <property type="match status" value="1"/>
</dbReference>
<dbReference type="InterPro" id="IPR036179">
    <property type="entry name" value="Ig-like_dom_sf"/>
</dbReference>
<keyword evidence="4" id="KW-1185">Reference proteome</keyword>